<feature type="transmembrane region" description="Helical" evidence="6">
    <location>
        <begin position="72"/>
        <end position="89"/>
    </location>
</feature>
<reference evidence="9" key="1">
    <citation type="submission" date="2020-06" db="EMBL/GenBank/DDBJ databases">
        <title>WGS assembly of Ceratodon purpureus strain R40.</title>
        <authorList>
            <person name="Carey S.B."/>
            <person name="Jenkins J."/>
            <person name="Shu S."/>
            <person name="Lovell J.T."/>
            <person name="Sreedasyam A."/>
            <person name="Maumus F."/>
            <person name="Tiley G.P."/>
            <person name="Fernandez-Pozo N."/>
            <person name="Barry K."/>
            <person name="Chen C."/>
            <person name="Wang M."/>
            <person name="Lipzen A."/>
            <person name="Daum C."/>
            <person name="Saski C.A."/>
            <person name="Payton A.C."/>
            <person name="Mcbreen J.C."/>
            <person name="Conrad R.E."/>
            <person name="Kollar L.M."/>
            <person name="Olsson S."/>
            <person name="Huttunen S."/>
            <person name="Landis J.B."/>
            <person name="Wickett N.J."/>
            <person name="Johnson M.G."/>
            <person name="Rensing S.A."/>
            <person name="Grimwood J."/>
            <person name="Schmutz J."/>
            <person name="Mcdaniel S.F."/>
        </authorList>
    </citation>
    <scope>NUCLEOTIDE SEQUENCE</scope>
    <source>
        <strain evidence="9">R40</strain>
    </source>
</reference>
<dbReference type="PANTHER" id="PTHR31218">
    <property type="entry name" value="WAT1-RELATED PROTEIN"/>
    <property type="match status" value="1"/>
</dbReference>
<evidence type="ECO:0000256" key="6">
    <source>
        <dbReference type="RuleBase" id="RU363077"/>
    </source>
</evidence>
<proteinExistence type="inferred from homology"/>
<feature type="transmembrane region" description="Helical" evidence="6">
    <location>
        <begin position="35"/>
        <end position="52"/>
    </location>
</feature>
<keyword evidence="5 6" id="KW-0472">Membrane</keyword>
<name>A0A8T0I0W5_CERPU</name>
<dbReference type="InterPro" id="IPR037185">
    <property type="entry name" value="EmrE-like"/>
</dbReference>
<gene>
    <name evidence="9" type="ORF">KC19_5G061700</name>
</gene>
<dbReference type="Proteomes" id="UP000822688">
    <property type="component" value="Chromosome 5"/>
</dbReference>
<feature type="transmembrane region" description="Helical" evidence="6">
    <location>
        <begin position="137"/>
        <end position="154"/>
    </location>
</feature>
<feature type="transmembrane region" description="Helical" evidence="6">
    <location>
        <begin position="166"/>
        <end position="185"/>
    </location>
</feature>
<keyword evidence="10" id="KW-1185">Reference proteome</keyword>
<feature type="domain" description="EamA" evidence="8">
    <location>
        <begin position="229"/>
        <end position="368"/>
    </location>
</feature>
<dbReference type="Pfam" id="PF00892">
    <property type="entry name" value="EamA"/>
    <property type="match status" value="2"/>
</dbReference>
<feature type="transmembrane region" description="Helical" evidence="6">
    <location>
        <begin position="258"/>
        <end position="276"/>
    </location>
</feature>
<evidence type="ECO:0000256" key="1">
    <source>
        <dbReference type="ARBA" id="ARBA00004141"/>
    </source>
</evidence>
<comment type="subcellular location">
    <subcellularLocation>
        <location evidence="1 6">Membrane</location>
        <topology evidence="1 6">Multi-pass membrane protein</topology>
    </subcellularLocation>
</comment>
<evidence type="ECO:0000256" key="7">
    <source>
        <dbReference type="SAM" id="MobiDB-lite"/>
    </source>
</evidence>
<evidence type="ECO:0000256" key="5">
    <source>
        <dbReference type="ARBA" id="ARBA00023136"/>
    </source>
</evidence>
<accession>A0A8T0I0W5</accession>
<comment type="caution">
    <text evidence="9">The sequence shown here is derived from an EMBL/GenBank/DDBJ whole genome shotgun (WGS) entry which is preliminary data.</text>
</comment>
<keyword evidence="4 6" id="KW-1133">Transmembrane helix</keyword>
<comment type="similarity">
    <text evidence="2 6">Belongs to the drug/metabolite transporter (DMT) superfamily. Plant drug/metabolite exporter (P-DME) (TC 2.A.7.4) family.</text>
</comment>
<feature type="transmembrane region" description="Helical" evidence="6">
    <location>
        <begin position="350"/>
        <end position="370"/>
    </location>
</feature>
<protein>
    <recommendedName>
        <fullName evidence="6">WAT1-related protein</fullName>
    </recommendedName>
</protein>
<feature type="transmembrane region" description="Helical" evidence="6">
    <location>
        <begin position="325"/>
        <end position="344"/>
    </location>
</feature>
<sequence length="404" mass="44482">MVTKGVLGDDEKQGLPTTFKDGEVVEHERRHWSKVAIVPFLGLTAVQFMYAGHTTLTKVALTGGVDAFFLSFYRNMVAGLFLAPFAFYLERDVRPKMTWATFGKINLLAFYAPCRIVANQLCFLAALALVSPMVLSAVQNMTPICTFLLAALFGTEKMSFRKASDFAKMIGTVICIGGAVTITLYKGVEVFTWTPTNQDIDLHGFQYLFQYLDFSAEALHLNNSYALPLGVLCVLGNCVSWALYLIKQGPVLEKYPALLSMISIMQLVGSLQMAIAGTAYEGTSFLDYRLSTKDQLIVIIYGGTITSGVNLALQSWCVTQVGAFIVSLFNPVQTLIVAFMAILFLGDTLYMGILIGGALIIGGFYIVIYAQQMERRDQKRSYSTNPTGLESHKKQSDLEEPLLA</sequence>
<dbReference type="InterPro" id="IPR000620">
    <property type="entry name" value="EamA_dom"/>
</dbReference>
<dbReference type="SUPFAM" id="SSF103481">
    <property type="entry name" value="Multidrug resistance efflux transporter EmrE"/>
    <property type="match status" value="2"/>
</dbReference>
<dbReference type="GO" id="GO:0016020">
    <property type="term" value="C:membrane"/>
    <property type="evidence" value="ECO:0007669"/>
    <property type="project" value="UniProtKB-SubCell"/>
</dbReference>
<feature type="transmembrane region" description="Helical" evidence="6">
    <location>
        <begin position="110"/>
        <end position="131"/>
    </location>
</feature>
<evidence type="ECO:0000256" key="4">
    <source>
        <dbReference type="ARBA" id="ARBA00022989"/>
    </source>
</evidence>
<evidence type="ECO:0000313" key="9">
    <source>
        <dbReference type="EMBL" id="KAG0576188.1"/>
    </source>
</evidence>
<dbReference type="EMBL" id="CM026425">
    <property type="protein sequence ID" value="KAG0576188.1"/>
    <property type="molecule type" value="Genomic_DNA"/>
</dbReference>
<dbReference type="GO" id="GO:0022857">
    <property type="term" value="F:transmembrane transporter activity"/>
    <property type="evidence" value="ECO:0007669"/>
    <property type="project" value="InterPro"/>
</dbReference>
<feature type="transmembrane region" description="Helical" evidence="6">
    <location>
        <begin position="296"/>
        <end position="313"/>
    </location>
</feature>
<keyword evidence="3 6" id="KW-0812">Transmembrane</keyword>
<evidence type="ECO:0000256" key="2">
    <source>
        <dbReference type="ARBA" id="ARBA00007635"/>
    </source>
</evidence>
<dbReference type="InterPro" id="IPR030184">
    <property type="entry name" value="WAT1-related"/>
</dbReference>
<evidence type="ECO:0000259" key="8">
    <source>
        <dbReference type="Pfam" id="PF00892"/>
    </source>
</evidence>
<dbReference type="AlphaFoldDB" id="A0A8T0I0W5"/>
<evidence type="ECO:0000256" key="3">
    <source>
        <dbReference type="ARBA" id="ARBA00022692"/>
    </source>
</evidence>
<feature type="region of interest" description="Disordered" evidence="7">
    <location>
        <begin position="380"/>
        <end position="404"/>
    </location>
</feature>
<feature type="transmembrane region" description="Helical" evidence="6">
    <location>
        <begin position="225"/>
        <end position="246"/>
    </location>
</feature>
<organism evidence="9 10">
    <name type="scientific">Ceratodon purpureus</name>
    <name type="common">Fire moss</name>
    <name type="synonym">Dicranum purpureum</name>
    <dbReference type="NCBI Taxonomy" id="3225"/>
    <lineage>
        <taxon>Eukaryota</taxon>
        <taxon>Viridiplantae</taxon>
        <taxon>Streptophyta</taxon>
        <taxon>Embryophyta</taxon>
        <taxon>Bryophyta</taxon>
        <taxon>Bryophytina</taxon>
        <taxon>Bryopsida</taxon>
        <taxon>Dicranidae</taxon>
        <taxon>Pseudoditrichales</taxon>
        <taxon>Ditrichaceae</taxon>
        <taxon>Ceratodon</taxon>
    </lineage>
</organism>
<feature type="domain" description="EamA" evidence="8">
    <location>
        <begin position="45"/>
        <end position="183"/>
    </location>
</feature>
<evidence type="ECO:0000313" key="10">
    <source>
        <dbReference type="Proteomes" id="UP000822688"/>
    </source>
</evidence>